<feature type="compositionally biased region" description="Pro residues" evidence="1">
    <location>
        <begin position="225"/>
        <end position="241"/>
    </location>
</feature>
<dbReference type="Proteomes" id="UP000326924">
    <property type="component" value="Unassembled WGS sequence"/>
</dbReference>
<dbReference type="InParanoid" id="A0A5J5FBA2"/>
<evidence type="ECO:0000313" key="2">
    <source>
        <dbReference type="EMBL" id="KAA8914524.1"/>
    </source>
</evidence>
<feature type="compositionally biased region" description="Polar residues" evidence="1">
    <location>
        <begin position="186"/>
        <end position="215"/>
    </location>
</feature>
<comment type="caution">
    <text evidence="2">The sequence shown here is derived from an EMBL/GenBank/DDBJ whole genome shotgun (WGS) entry which is preliminary data.</text>
</comment>
<feature type="region of interest" description="Disordered" evidence="1">
    <location>
        <begin position="168"/>
        <end position="299"/>
    </location>
</feature>
<reference evidence="2 3" key="1">
    <citation type="submission" date="2019-09" db="EMBL/GenBank/DDBJ databases">
        <title>Draft genome of the ectomycorrhizal ascomycete Sphaerosporella brunnea.</title>
        <authorList>
            <consortium name="DOE Joint Genome Institute"/>
            <person name="Benucci G.M."/>
            <person name="Marozzi G."/>
            <person name="Antonielli L."/>
            <person name="Sanchez S."/>
            <person name="Marco P."/>
            <person name="Wang X."/>
            <person name="Falini L.B."/>
            <person name="Barry K."/>
            <person name="Haridas S."/>
            <person name="Lipzen A."/>
            <person name="Labutti K."/>
            <person name="Grigoriev I.V."/>
            <person name="Murat C."/>
            <person name="Martin F."/>
            <person name="Albertini E."/>
            <person name="Donnini D."/>
            <person name="Bonito G."/>
        </authorList>
    </citation>
    <scope>NUCLEOTIDE SEQUENCE [LARGE SCALE GENOMIC DNA]</scope>
    <source>
        <strain evidence="2 3">Sb_GMNB300</strain>
    </source>
</reference>
<feature type="compositionally biased region" description="Low complexity" evidence="1">
    <location>
        <begin position="289"/>
        <end position="299"/>
    </location>
</feature>
<feature type="region of interest" description="Disordered" evidence="1">
    <location>
        <begin position="325"/>
        <end position="344"/>
    </location>
</feature>
<evidence type="ECO:0000313" key="3">
    <source>
        <dbReference type="Proteomes" id="UP000326924"/>
    </source>
</evidence>
<sequence>MSMTTAPVGSASLQQYQAQLQANQAALGQQLLLPQQRPLQQQSQLHQQSLSVSIATQQQQQLMNKAMEKHSELELDKKRVTLLLEINAELLREVLNVQPKLKSPEEAKNDPVFRECMRRLQQNLAYLAAIADRSHKPASLIPVCPGVLQPPPDMPLLEGLYKRLQELYPGINPSNPPQQHQQNAQLAPSRSGQNASPKSQITQGAPNSITPSNHGSPPRDNSLASPPPPQMPSHQSPPPQPVMQGMQLPQHQHPPPPPTPQQQQQQQQMMYQNHMHSQSPPIQDPRMHQQAQAQHYAQLQQQRQFMMQQQQQQQQRAVQQQQQQQQQAQPQIQHLQSHMTGPMGIPTTMGMGVSGPGMNGMPVSMAPQQAMNPGMMGAGPGMVMAGGMGMNSYGGMQMSSAGPMVGAMGAMAPMNSMGQVPMGHMGMGNMAMGMGGMQPGGGFTDMNHPMWNQGWGP</sequence>
<accession>A0A5J5FBA2</accession>
<feature type="compositionally biased region" description="Low complexity" evidence="1">
    <location>
        <begin position="261"/>
        <end position="278"/>
    </location>
</feature>
<dbReference type="OrthoDB" id="2530523at2759"/>
<name>A0A5J5FBA2_9PEZI</name>
<dbReference type="EMBL" id="VXIS01000005">
    <property type="protein sequence ID" value="KAA8914524.1"/>
    <property type="molecule type" value="Genomic_DNA"/>
</dbReference>
<proteinExistence type="predicted"/>
<dbReference type="AlphaFoldDB" id="A0A5J5FBA2"/>
<organism evidence="2 3">
    <name type="scientific">Sphaerosporella brunnea</name>
    <dbReference type="NCBI Taxonomy" id="1250544"/>
    <lineage>
        <taxon>Eukaryota</taxon>
        <taxon>Fungi</taxon>
        <taxon>Dikarya</taxon>
        <taxon>Ascomycota</taxon>
        <taxon>Pezizomycotina</taxon>
        <taxon>Pezizomycetes</taxon>
        <taxon>Pezizales</taxon>
        <taxon>Pyronemataceae</taxon>
        <taxon>Sphaerosporella</taxon>
    </lineage>
</organism>
<evidence type="ECO:0000256" key="1">
    <source>
        <dbReference type="SAM" id="MobiDB-lite"/>
    </source>
</evidence>
<gene>
    <name evidence="2" type="ORF">FN846DRAFT_564679</name>
</gene>
<keyword evidence="3" id="KW-1185">Reference proteome</keyword>
<protein>
    <submittedName>
        <fullName evidence="2">Uncharacterized protein</fullName>
    </submittedName>
</protein>